<sequence>MSLPLVQRIEGIKSTKKSRSSSRIDDTGIPSSLHASSPGLVEKDGANTDDEKHTTDGPADDIEVVADGFNTVPEWALWLCNVLDKGQDLDSTDECRHKDSDCGEYDGVVEDGDRVTRKGFGCVESEHESSIGGVEQTHAS</sequence>
<feature type="compositionally biased region" description="Basic and acidic residues" evidence="1">
    <location>
        <begin position="41"/>
        <end position="55"/>
    </location>
</feature>
<dbReference type="EMBL" id="CABFNS010000502">
    <property type="protein sequence ID" value="VUC21961.1"/>
    <property type="molecule type" value="Genomic_DNA"/>
</dbReference>
<name>A0ABY6TTJ0_BIOOC</name>
<reference evidence="2 3" key="1">
    <citation type="submission" date="2019-06" db="EMBL/GenBank/DDBJ databases">
        <authorList>
            <person name="Broberg M."/>
        </authorList>
    </citation>
    <scope>NUCLEOTIDE SEQUENCE [LARGE SCALE GENOMIC DNA]</scope>
</reference>
<protein>
    <submittedName>
        <fullName evidence="2">Uncharacterized protein</fullName>
    </submittedName>
</protein>
<evidence type="ECO:0000313" key="2">
    <source>
        <dbReference type="EMBL" id="VUC21961.1"/>
    </source>
</evidence>
<comment type="caution">
    <text evidence="2">The sequence shown here is derived from an EMBL/GenBank/DDBJ whole genome shotgun (WGS) entry which is preliminary data.</text>
</comment>
<keyword evidence="3" id="KW-1185">Reference proteome</keyword>
<proteinExistence type="predicted"/>
<evidence type="ECO:0000313" key="3">
    <source>
        <dbReference type="Proteomes" id="UP000766486"/>
    </source>
</evidence>
<organism evidence="2 3">
    <name type="scientific">Bionectria ochroleuca</name>
    <name type="common">Gliocladium roseum</name>
    <dbReference type="NCBI Taxonomy" id="29856"/>
    <lineage>
        <taxon>Eukaryota</taxon>
        <taxon>Fungi</taxon>
        <taxon>Dikarya</taxon>
        <taxon>Ascomycota</taxon>
        <taxon>Pezizomycotina</taxon>
        <taxon>Sordariomycetes</taxon>
        <taxon>Hypocreomycetidae</taxon>
        <taxon>Hypocreales</taxon>
        <taxon>Bionectriaceae</taxon>
        <taxon>Clonostachys</taxon>
    </lineage>
</organism>
<gene>
    <name evidence="2" type="ORF">CLO192961_LOCUS69115</name>
</gene>
<dbReference type="Proteomes" id="UP000766486">
    <property type="component" value="Unassembled WGS sequence"/>
</dbReference>
<evidence type="ECO:0000256" key="1">
    <source>
        <dbReference type="SAM" id="MobiDB-lite"/>
    </source>
</evidence>
<feature type="region of interest" description="Disordered" evidence="1">
    <location>
        <begin position="1"/>
        <end position="61"/>
    </location>
</feature>
<accession>A0ABY6TTJ0</accession>